<dbReference type="EMBL" id="CAJNOQ010052965">
    <property type="protein sequence ID" value="CAF1654455.1"/>
    <property type="molecule type" value="Genomic_DNA"/>
</dbReference>
<dbReference type="Pfam" id="PF13202">
    <property type="entry name" value="EF-hand_5"/>
    <property type="match status" value="1"/>
</dbReference>
<dbReference type="SUPFAM" id="SSF47473">
    <property type="entry name" value="EF-hand"/>
    <property type="match status" value="1"/>
</dbReference>
<dbReference type="PROSITE" id="PS00018">
    <property type="entry name" value="EF_HAND_1"/>
    <property type="match status" value="1"/>
</dbReference>
<keyword evidence="1" id="KW-0106">Calcium</keyword>
<accession>A0A816F3W5</accession>
<evidence type="ECO:0000313" key="5">
    <source>
        <dbReference type="Proteomes" id="UP000663829"/>
    </source>
</evidence>
<dbReference type="OrthoDB" id="9973212at2759"/>
<dbReference type="EMBL" id="CAJOBC010124657">
    <property type="protein sequence ID" value="CAF4589528.1"/>
    <property type="molecule type" value="Genomic_DNA"/>
</dbReference>
<evidence type="ECO:0000259" key="2">
    <source>
        <dbReference type="PROSITE" id="PS50222"/>
    </source>
</evidence>
<comment type="caution">
    <text evidence="3">The sequence shown here is derived from an EMBL/GenBank/DDBJ whole genome shotgun (WGS) entry which is preliminary data.</text>
</comment>
<feature type="domain" description="EF-hand" evidence="2">
    <location>
        <begin position="72"/>
        <end position="105"/>
    </location>
</feature>
<evidence type="ECO:0000313" key="4">
    <source>
        <dbReference type="EMBL" id="CAF4589528.1"/>
    </source>
</evidence>
<dbReference type="InterPro" id="IPR018247">
    <property type="entry name" value="EF_Hand_1_Ca_BS"/>
</dbReference>
<dbReference type="InterPro" id="IPR002048">
    <property type="entry name" value="EF_hand_dom"/>
</dbReference>
<reference evidence="3" key="1">
    <citation type="submission" date="2021-02" db="EMBL/GenBank/DDBJ databases">
        <authorList>
            <person name="Nowell W R."/>
        </authorList>
    </citation>
    <scope>NUCLEOTIDE SEQUENCE</scope>
</reference>
<dbReference type="Gene3D" id="1.10.238.10">
    <property type="entry name" value="EF-hand"/>
    <property type="match status" value="1"/>
</dbReference>
<proteinExistence type="predicted"/>
<organism evidence="3 5">
    <name type="scientific">Didymodactylos carnosus</name>
    <dbReference type="NCBI Taxonomy" id="1234261"/>
    <lineage>
        <taxon>Eukaryota</taxon>
        <taxon>Metazoa</taxon>
        <taxon>Spiralia</taxon>
        <taxon>Gnathifera</taxon>
        <taxon>Rotifera</taxon>
        <taxon>Eurotatoria</taxon>
        <taxon>Bdelloidea</taxon>
        <taxon>Philodinida</taxon>
        <taxon>Philodinidae</taxon>
        <taxon>Didymodactylos</taxon>
    </lineage>
</organism>
<sequence length="105" mass="11299">MLIFCRLINEYTRANLSGISGSSDFGGQFSSQSYESSAAYEGSAGGYGGASYGFFLLIIITVFYEEAIGSIGGFDPIQAAFNRADANRDGTIDQNEFRQFFQGGL</sequence>
<protein>
    <recommendedName>
        <fullName evidence="2">EF-hand domain-containing protein</fullName>
    </recommendedName>
</protein>
<dbReference type="Proteomes" id="UP000663829">
    <property type="component" value="Unassembled WGS sequence"/>
</dbReference>
<dbReference type="AlphaFoldDB" id="A0A816F3W5"/>
<dbReference type="Proteomes" id="UP000681722">
    <property type="component" value="Unassembled WGS sequence"/>
</dbReference>
<dbReference type="InterPro" id="IPR011992">
    <property type="entry name" value="EF-hand-dom_pair"/>
</dbReference>
<dbReference type="GO" id="GO:0005509">
    <property type="term" value="F:calcium ion binding"/>
    <property type="evidence" value="ECO:0007669"/>
    <property type="project" value="InterPro"/>
</dbReference>
<name>A0A816F3W5_9BILA</name>
<keyword evidence="5" id="KW-1185">Reference proteome</keyword>
<dbReference type="PROSITE" id="PS50222">
    <property type="entry name" value="EF_HAND_2"/>
    <property type="match status" value="1"/>
</dbReference>
<gene>
    <name evidence="3" type="ORF">GPM918_LOCUS45689</name>
    <name evidence="4" type="ORF">SRO942_LOCUS48443</name>
</gene>
<evidence type="ECO:0000256" key="1">
    <source>
        <dbReference type="ARBA" id="ARBA00022837"/>
    </source>
</evidence>
<evidence type="ECO:0000313" key="3">
    <source>
        <dbReference type="EMBL" id="CAF1654455.1"/>
    </source>
</evidence>